<evidence type="ECO:0000256" key="5">
    <source>
        <dbReference type="ARBA" id="ARBA00022833"/>
    </source>
</evidence>
<dbReference type="InterPro" id="IPR013154">
    <property type="entry name" value="ADH-like_N"/>
</dbReference>
<dbReference type="InterPro" id="IPR011032">
    <property type="entry name" value="GroES-like_sf"/>
</dbReference>
<evidence type="ECO:0000256" key="1">
    <source>
        <dbReference type="ARBA" id="ARBA00001947"/>
    </source>
</evidence>
<evidence type="ECO:0000256" key="8">
    <source>
        <dbReference type="ARBA" id="ARBA00023027"/>
    </source>
</evidence>
<dbReference type="PANTHER" id="PTHR43161">
    <property type="entry name" value="SORBITOL DEHYDROGENASE"/>
    <property type="match status" value="1"/>
</dbReference>
<evidence type="ECO:0000256" key="11">
    <source>
        <dbReference type="RuleBase" id="RU361277"/>
    </source>
</evidence>
<dbReference type="CDD" id="cd05285">
    <property type="entry name" value="sorbitol_DH"/>
    <property type="match status" value="1"/>
</dbReference>
<dbReference type="Proteomes" id="UP000314986">
    <property type="component" value="Unassembled WGS sequence"/>
</dbReference>
<dbReference type="GO" id="GO:0031514">
    <property type="term" value="C:motile cilium"/>
    <property type="evidence" value="ECO:0007669"/>
    <property type="project" value="UniProtKB-SubCell"/>
</dbReference>
<dbReference type="Ensembl" id="ENSCMIT00000026284.1">
    <property type="protein sequence ID" value="ENSCMIP00000025857.1"/>
    <property type="gene ID" value="ENSCMIG00000011343.1"/>
</dbReference>
<reference evidence="14" key="3">
    <citation type="journal article" date="2014" name="Nature">
        <title>Elephant shark genome provides unique insights into gnathostome evolution.</title>
        <authorList>
            <consortium name="International Elephant Shark Genome Sequencing Consortium"/>
            <person name="Venkatesh B."/>
            <person name="Lee A.P."/>
            <person name="Ravi V."/>
            <person name="Maurya A.K."/>
            <person name="Lian M.M."/>
            <person name="Swann J.B."/>
            <person name="Ohta Y."/>
            <person name="Flajnik M.F."/>
            <person name="Sutoh Y."/>
            <person name="Kasahara M."/>
            <person name="Hoon S."/>
            <person name="Gangu V."/>
            <person name="Roy S.W."/>
            <person name="Irimia M."/>
            <person name="Korzh V."/>
            <person name="Kondrychyn I."/>
            <person name="Lim Z.W."/>
            <person name="Tay B.H."/>
            <person name="Tohari S."/>
            <person name="Kong K.W."/>
            <person name="Ho S."/>
            <person name="Lorente-Galdos B."/>
            <person name="Quilez J."/>
            <person name="Marques-Bonet T."/>
            <person name="Raney B.J."/>
            <person name="Ingham P.W."/>
            <person name="Tay A."/>
            <person name="Hillier L.W."/>
            <person name="Minx P."/>
            <person name="Boehm T."/>
            <person name="Wilson R.K."/>
            <person name="Brenner S."/>
            <person name="Warren W.C."/>
        </authorList>
    </citation>
    <scope>NUCLEOTIDE SEQUENCE [LARGE SCALE GENOMIC DNA]</scope>
</reference>
<dbReference type="InParanoid" id="A0A4W3IAY2"/>
<dbReference type="PANTHER" id="PTHR43161:SF9">
    <property type="entry name" value="SORBITOL DEHYDROGENASE"/>
    <property type="match status" value="1"/>
</dbReference>
<keyword evidence="14" id="KW-1185">Reference proteome</keyword>
<keyword evidence="6" id="KW-0969">Cilium</keyword>
<evidence type="ECO:0000256" key="2">
    <source>
        <dbReference type="ARBA" id="ARBA00004230"/>
    </source>
</evidence>
<reference evidence="13" key="5">
    <citation type="submission" date="2025-09" db="UniProtKB">
        <authorList>
            <consortium name="Ensembl"/>
        </authorList>
    </citation>
    <scope>IDENTIFICATION</scope>
</reference>
<evidence type="ECO:0000259" key="12">
    <source>
        <dbReference type="SMART" id="SM00829"/>
    </source>
</evidence>
<dbReference type="Gene3D" id="3.90.180.10">
    <property type="entry name" value="Medium-chain alcohol dehydrogenases, catalytic domain"/>
    <property type="match status" value="1"/>
</dbReference>
<keyword evidence="6" id="KW-0966">Cell projection</keyword>
<dbReference type="AlphaFoldDB" id="A0A4W3IAY2"/>
<dbReference type="Pfam" id="PF08240">
    <property type="entry name" value="ADH_N"/>
    <property type="match status" value="1"/>
</dbReference>
<name>A0A4W3IAY2_CALMI</name>
<keyword evidence="8" id="KW-0520">NAD</keyword>
<evidence type="ECO:0000256" key="7">
    <source>
        <dbReference type="ARBA" id="ARBA00023002"/>
    </source>
</evidence>
<comment type="cofactor">
    <cofactor evidence="1 11">
        <name>Zn(2+)</name>
        <dbReference type="ChEBI" id="CHEBI:29105"/>
    </cofactor>
</comment>
<feature type="domain" description="Enoyl reductase (ER)" evidence="12">
    <location>
        <begin position="16"/>
        <end position="320"/>
    </location>
</feature>
<keyword evidence="6" id="KW-0282">Flagellum</keyword>
<comment type="subcellular location">
    <subcellularLocation>
        <location evidence="2">Cell projection</location>
        <location evidence="2">Cilium</location>
        <location evidence="2">Flagellum</location>
    </subcellularLocation>
</comment>
<evidence type="ECO:0000256" key="4">
    <source>
        <dbReference type="ARBA" id="ARBA00022723"/>
    </source>
</evidence>
<dbReference type="SUPFAM" id="SSF50129">
    <property type="entry name" value="GroES-like"/>
    <property type="match status" value="1"/>
</dbReference>
<reference evidence="14" key="2">
    <citation type="journal article" date="2007" name="PLoS Biol.">
        <title>Survey sequencing and comparative analysis of the elephant shark (Callorhinchus milii) genome.</title>
        <authorList>
            <person name="Venkatesh B."/>
            <person name="Kirkness E.F."/>
            <person name="Loh Y.H."/>
            <person name="Halpern A.L."/>
            <person name="Lee A.P."/>
            <person name="Johnson J."/>
            <person name="Dandona N."/>
            <person name="Viswanathan L.D."/>
            <person name="Tay A."/>
            <person name="Venter J.C."/>
            <person name="Strausberg R.L."/>
            <person name="Brenner S."/>
        </authorList>
    </citation>
    <scope>NUCLEOTIDE SEQUENCE [LARGE SCALE GENOMIC DNA]</scope>
</reference>
<reference evidence="13" key="4">
    <citation type="submission" date="2025-08" db="UniProtKB">
        <authorList>
            <consortium name="Ensembl"/>
        </authorList>
    </citation>
    <scope>IDENTIFICATION</scope>
</reference>
<keyword evidence="4 11" id="KW-0479">Metal-binding</keyword>
<gene>
    <name evidence="13" type="primary">LOC103189588</name>
</gene>
<dbReference type="FunFam" id="3.40.50.720:FF:000068">
    <property type="entry name" value="Sorbitol dehydrogenase"/>
    <property type="match status" value="1"/>
</dbReference>
<dbReference type="OMA" id="MRVAMYY"/>
<evidence type="ECO:0000256" key="9">
    <source>
        <dbReference type="ARBA" id="ARBA00026132"/>
    </source>
</evidence>
<dbReference type="Pfam" id="PF00107">
    <property type="entry name" value="ADH_zinc_N"/>
    <property type="match status" value="1"/>
</dbReference>
<dbReference type="GO" id="GO:0003939">
    <property type="term" value="F:L-iditol 2-dehydrogenase (NAD+) activity"/>
    <property type="evidence" value="ECO:0007669"/>
    <property type="project" value="TreeGrafter"/>
</dbReference>
<evidence type="ECO:0000256" key="3">
    <source>
        <dbReference type="ARBA" id="ARBA00008072"/>
    </source>
</evidence>
<dbReference type="STRING" id="7868.ENSCMIP00000025857"/>
<dbReference type="GeneTree" id="ENSGT00550000074781"/>
<evidence type="ECO:0000313" key="14">
    <source>
        <dbReference type="Proteomes" id="UP000314986"/>
    </source>
</evidence>
<dbReference type="SMART" id="SM00829">
    <property type="entry name" value="PKS_ER"/>
    <property type="match status" value="1"/>
</dbReference>
<dbReference type="InterPro" id="IPR002328">
    <property type="entry name" value="ADH_Zn_CS"/>
</dbReference>
<evidence type="ECO:0000256" key="6">
    <source>
        <dbReference type="ARBA" id="ARBA00022846"/>
    </source>
</evidence>
<sequence>NPGEVLIKMNSVGICGSDIHYWQHGKLGDFVVKKPMVLGHEGSGTVTKVGCGVTHVKQGDKVAIEPGVPRETDDFVKSGRYNLSPTIFFCATPPDDGLMCRFYVHKAKYVYKLPDCVSFEEGAMAEPLSVGIHACRRGRVKLGCKVLILGAGPIGLCCLLIAKAMGAAQIVVCDLSCERLEKAKQMGANATLKVEKPFPCPLEFAQKLKGLLGCEGAEVTIECSGAEFCMQIGIYATRSGGTLVLVGVGAATANLPMLNGSLREVDVRGLFRYTNTWPVALALMGTKKVDVKPMITNRFPIEQAAEAFETARKGTAIKVIPLWKEPQTLGIKWFSQLSVQPCNKRCELPHCKTFVC</sequence>
<dbReference type="GO" id="GO:0008270">
    <property type="term" value="F:zinc ion binding"/>
    <property type="evidence" value="ECO:0007669"/>
    <property type="project" value="InterPro"/>
</dbReference>
<dbReference type="InterPro" id="IPR020843">
    <property type="entry name" value="ER"/>
</dbReference>
<comment type="similarity">
    <text evidence="3 11">Belongs to the zinc-containing alcohol dehydrogenase family.</text>
</comment>
<proteinExistence type="inferred from homology"/>
<dbReference type="InterPro" id="IPR036291">
    <property type="entry name" value="NAD(P)-bd_dom_sf"/>
</dbReference>
<keyword evidence="5 11" id="KW-0862">Zinc</keyword>
<dbReference type="SUPFAM" id="SSF51735">
    <property type="entry name" value="NAD(P)-binding Rossmann-fold domains"/>
    <property type="match status" value="1"/>
</dbReference>
<accession>A0A4W3IAY2</accession>
<dbReference type="InterPro" id="IPR045306">
    <property type="entry name" value="SDH-like"/>
</dbReference>
<dbReference type="PROSITE" id="PS00059">
    <property type="entry name" value="ADH_ZINC"/>
    <property type="match status" value="1"/>
</dbReference>
<evidence type="ECO:0000256" key="10">
    <source>
        <dbReference type="ARBA" id="ARBA00032485"/>
    </source>
</evidence>
<reference evidence="14" key="1">
    <citation type="journal article" date="2006" name="Science">
        <title>Ancient noncoding elements conserved in the human genome.</title>
        <authorList>
            <person name="Venkatesh B."/>
            <person name="Kirkness E.F."/>
            <person name="Loh Y.H."/>
            <person name="Halpern A.L."/>
            <person name="Lee A.P."/>
            <person name="Johnson J."/>
            <person name="Dandona N."/>
            <person name="Viswanathan L.D."/>
            <person name="Tay A."/>
            <person name="Venter J.C."/>
            <person name="Strausberg R.L."/>
            <person name="Brenner S."/>
        </authorList>
    </citation>
    <scope>NUCLEOTIDE SEQUENCE [LARGE SCALE GENOMIC DNA]</scope>
</reference>
<organism evidence="13 14">
    <name type="scientific">Callorhinchus milii</name>
    <name type="common">Ghost shark</name>
    <dbReference type="NCBI Taxonomy" id="7868"/>
    <lineage>
        <taxon>Eukaryota</taxon>
        <taxon>Metazoa</taxon>
        <taxon>Chordata</taxon>
        <taxon>Craniata</taxon>
        <taxon>Vertebrata</taxon>
        <taxon>Chondrichthyes</taxon>
        <taxon>Holocephali</taxon>
        <taxon>Chimaeriformes</taxon>
        <taxon>Callorhinchidae</taxon>
        <taxon>Callorhinchus</taxon>
    </lineage>
</organism>
<keyword evidence="7" id="KW-0560">Oxidoreductase</keyword>
<protein>
    <recommendedName>
        <fullName evidence="9">Sorbitol dehydrogenase</fullName>
    </recommendedName>
    <alternativeName>
        <fullName evidence="10">Polyol dehydrogenase</fullName>
    </alternativeName>
</protein>
<evidence type="ECO:0000313" key="13">
    <source>
        <dbReference type="Ensembl" id="ENSCMIP00000025857.1"/>
    </source>
</evidence>
<dbReference type="GO" id="GO:0006062">
    <property type="term" value="P:sorbitol catabolic process"/>
    <property type="evidence" value="ECO:0007669"/>
    <property type="project" value="TreeGrafter"/>
</dbReference>
<dbReference type="InterPro" id="IPR013149">
    <property type="entry name" value="ADH-like_C"/>
</dbReference>
<dbReference type="Gene3D" id="3.40.50.720">
    <property type="entry name" value="NAD(P)-binding Rossmann-like Domain"/>
    <property type="match status" value="1"/>
</dbReference>